<protein>
    <submittedName>
        <fullName evidence="1">Uncharacterized protein</fullName>
    </submittedName>
</protein>
<dbReference type="Proteomes" id="UP001217838">
    <property type="component" value="Unassembled WGS sequence"/>
</dbReference>
<comment type="caution">
    <text evidence="1">The sequence shown here is derived from an EMBL/GenBank/DDBJ whole genome shotgun (WGS) entry which is preliminary data.</text>
</comment>
<proteinExistence type="predicted"/>
<evidence type="ECO:0000313" key="2">
    <source>
        <dbReference type="Proteomes" id="UP001217838"/>
    </source>
</evidence>
<evidence type="ECO:0000313" key="1">
    <source>
        <dbReference type="EMBL" id="MDC0674193.1"/>
    </source>
</evidence>
<organism evidence="1 2">
    <name type="scientific">Nannocystis radixulma</name>
    <dbReference type="NCBI Taxonomy" id="2995305"/>
    <lineage>
        <taxon>Bacteria</taxon>
        <taxon>Pseudomonadati</taxon>
        <taxon>Myxococcota</taxon>
        <taxon>Polyangia</taxon>
        <taxon>Nannocystales</taxon>
        <taxon>Nannocystaceae</taxon>
        <taxon>Nannocystis</taxon>
    </lineage>
</organism>
<accession>A0ABT5BKH4</accession>
<dbReference type="EMBL" id="JAQNDN010000024">
    <property type="protein sequence ID" value="MDC0674193.1"/>
    <property type="molecule type" value="Genomic_DNA"/>
</dbReference>
<reference evidence="1 2" key="1">
    <citation type="submission" date="2022-11" db="EMBL/GenBank/DDBJ databases">
        <title>Minimal conservation of predation-associated metabolite biosynthetic gene clusters underscores biosynthetic potential of Myxococcota including descriptions for ten novel species: Archangium lansinium sp. nov., Myxococcus landrumus sp. nov., Nannocystis bai.</title>
        <authorList>
            <person name="Ahearne A."/>
            <person name="Stevens C."/>
            <person name="Dowd S."/>
        </authorList>
    </citation>
    <scope>NUCLEOTIDE SEQUENCE [LARGE SCALE GENOMIC DNA]</scope>
    <source>
        <strain evidence="1 2">NCELM</strain>
    </source>
</reference>
<sequence>MHPWILALFTAVAAPGPAAGDFTAPPDLAAYGCDPAPQPGDLPSYCLALCHGIPVPLLASPELRADHDDLWCASNAALLCQSYGTEYADHCWGWPEYGE</sequence>
<name>A0ABT5BKH4_9BACT</name>
<keyword evidence="2" id="KW-1185">Reference proteome</keyword>
<dbReference type="RefSeq" id="WP_272008228.1">
    <property type="nucleotide sequence ID" value="NZ_JAQNDN010000024.1"/>
</dbReference>
<gene>
    <name evidence="1" type="ORF">POL58_40980</name>
</gene>